<name>A0A8E2WI65_RHILI</name>
<comment type="caution">
    <text evidence="7">The sequence shown here is derived from an EMBL/GenBank/DDBJ whole genome shotgun (WGS) entry which is preliminary data.</text>
</comment>
<keyword evidence="2 5" id="KW-0812">Transmembrane</keyword>
<evidence type="ECO:0000313" key="8">
    <source>
        <dbReference type="Proteomes" id="UP000245631"/>
    </source>
</evidence>
<comment type="subcellular location">
    <subcellularLocation>
        <location evidence="1">Membrane</location>
        <topology evidence="1">Multi-pass membrane protein</topology>
    </subcellularLocation>
</comment>
<dbReference type="RefSeq" id="WP_109660812.1">
    <property type="nucleotide sequence ID" value="NZ_QGGH01000001.1"/>
</dbReference>
<dbReference type="InterPro" id="IPR026841">
    <property type="entry name" value="Aur1/Ipt1"/>
</dbReference>
<dbReference type="EMBL" id="QGGH01000001">
    <property type="protein sequence ID" value="PWJ94888.1"/>
    <property type="molecule type" value="Genomic_DNA"/>
</dbReference>
<dbReference type="GO" id="GO:0016020">
    <property type="term" value="C:membrane"/>
    <property type="evidence" value="ECO:0007669"/>
    <property type="project" value="UniProtKB-SubCell"/>
</dbReference>
<feature type="transmembrane region" description="Helical" evidence="5">
    <location>
        <begin position="61"/>
        <end position="81"/>
    </location>
</feature>
<evidence type="ECO:0000256" key="3">
    <source>
        <dbReference type="ARBA" id="ARBA00022989"/>
    </source>
</evidence>
<evidence type="ECO:0000256" key="4">
    <source>
        <dbReference type="ARBA" id="ARBA00023136"/>
    </source>
</evidence>
<evidence type="ECO:0000256" key="2">
    <source>
        <dbReference type="ARBA" id="ARBA00022692"/>
    </source>
</evidence>
<dbReference type="PANTHER" id="PTHR31310:SF7">
    <property type="entry name" value="PA-PHOSPHATASE RELATED-FAMILY PROTEIN DDB_G0268928"/>
    <property type="match status" value="1"/>
</dbReference>
<evidence type="ECO:0000259" key="6">
    <source>
        <dbReference type="Pfam" id="PF14378"/>
    </source>
</evidence>
<sequence>MSEHTGQRGDNRRPAAILDLDIATTRSGWLLVALCLTYALTALCLQPDRYLHLAQSYAEPFAFFLPTLLAAGLGVAGLAFARHTPTRFILDILGQRWLTAAPVILLFFLGVTAFTTLKVAIPDTVPFYADRALAELDLRLHGVDPWTWTHSVVPEPVSAVIFAGYGYGWLVQWFGTVLFVAFWNNPVSRLRYLWAFALTTILCGTVLATLLSSTGPMFHDQFYGGDRFVGLRTALAQNSYAASVHVYADYLLAAYQSGRPELGGGISAMPSMHVAIATLNALFLAGFGRRWAIAGWSFATFILFSSVYTGWHYAVDGYLSILVVSLLWYVTGRFVLPQASRDTISEVGLAIPDQAA</sequence>
<keyword evidence="3 5" id="KW-1133">Transmembrane helix</keyword>
<feature type="transmembrane region" description="Helical" evidence="5">
    <location>
        <begin position="192"/>
        <end position="211"/>
    </location>
</feature>
<dbReference type="GeneID" id="61050898"/>
<dbReference type="InterPro" id="IPR052185">
    <property type="entry name" value="IPC_Synthase-Related"/>
</dbReference>
<protein>
    <submittedName>
        <fullName evidence="7">PAP2 superfamily protein</fullName>
    </submittedName>
</protein>
<dbReference type="AlphaFoldDB" id="A0A8E2WI65"/>
<reference evidence="7 8" key="1">
    <citation type="submission" date="2018-05" db="EMBL/GenBank/DDBJ databases">
        <title>Genomic Encyclopedia of Type Strains, Phase IV (KMG-IV): sequencing the most valuable type-strain genomes for metagenomic binning, comparative biology and taxonomic classification.</title>
        <authorList>
            <person name="Goeker M."/>
        </authorList>
    </citation>
    <scope>NUCLEOTIDE SEQUENCE [LARGE SCALE GENOMIC DNA]</scope>
    <source>
        <strain evidence="7 8">DSM 2626</strain>
    </source>
</reference>
<feature type="domain" description="Inositolphosphotransferase Aur1/Ipt1" evidence="6">
    <location>
        <begin position="132"/>
        <end position="328"/>
    </location>
</feature>
<evidence type="ECO:0000256" key="1">
    <source>
        <dbReference type="ARBA" id="ARBA00004141"/>
    </source>
</evidence>
<feature type="transmembrane region" description="Helical" evidence="5">
    <location>
        <begin position="262"/>
        <end position="284"/>
    </location>
</feature>
<organism evidence="7 8">
    <name type="scientific">Rhizobium loti</name>
    <name type="common">Mesorhizobium loti</name>
    <dbReference type="NCBI Taxonomy" id="381"/>
    <lineage>
        <taxon>Bacteria</taxon>
        <taxon>Pseudomonadati</taxon>
        <taxon>Pseudomonadota</taxon>
        <taxon>Alphaproteobacteria</taxon>
        <taxon>Hyphomicrobiales</taxon>
        <taxon>Phyllobacteriaceae</taxon>
        <taxon>Mesorhizobium</taxon>
    </lineage>
</organism>
<gene>
    <name evidence="7" type="ORF">C8D77_1011574</name>
</gene>
<evidence type="ECO:0000256" key="5">
    <source>
        <dbReference type="SAM" id="Phobius"/>
    </source>
</evidence>
<proteinExistence type="predicted"/>
<accession>A0A8E2WI65</accession>
<keyword evidence="4 5" id="KW-0472">Membrane</keyword>
<feature type="transmembrane region" description="Helical" evidence="5">
    <location>
        <begin position="102"/>
        <end position="121"/>
    </location>
</feature>
<dbReference type="Pfam" id="PF14378">
    <property type="entry name" value="PAP2_3"/>
    <property type="match status" value="1"/>
</dbReference>
<feature type="transmembrane region" description="Helical" evidence="5">
    <location>
        <begin position="291"/>
        <end position="311"/>
    </location>
</feature>
<dbReference type="PANTHER" id="PTHR31310">
    <property type="match status" value="1"/>
</dbReference>
<feature type="transmembrane region" description="Helical" evidence="5">
    <location>
        <begin position="317"/>
        <end position="336"/>
    </location>
</feature>
<dbReference type="Proteomes" id="UP000245631">
    <property type="component" value="Unassembled WGS sequence"/>
</dbReference>
<evidence type="ECO:0000313" key="7">
    <source>
        <dbReference type="EMBL" id="PWJ94888.1"/>
    </source>
</evidence>
<feature type="transmembrane region" description="Helical" evidence="5">
    <location>
        <begin position="157"/>
        <end position="180"/>
    </location>
</feature>
<feature type="transmembrane region" description="Helical" evidence="5">
    <location>
        <begin position="20"/>
        <end position="41"/>
    </location>
</feature>